<name>A0AAR5QG64_DENPD</name>
<keyword evidence="8" id="KW-1185">Reference proteome</keyword>
<evidence type="ECO:0000256" key="1">
    <source>
        <dbReference type="ARBA" id="ARBA00004173"/>
    </source>
</evidence>
<dbReference type="AlphaFoldDB" id="A0AAR5QG64"/>
<dbReference type="InterPro" id="IPR020843">
    <property type="entry name" value="ER"/>
</dbReference>
<accession>A0AAR5QG64</accession>
<dbReference type="InterPro" id="IPR013154">
    <property type="entry name" value="ADH-like_N"/>
</dbReference>
<dbReference type="FunFam" id="3.40.50.720:FF:000147">
    <property type="entry name" value="Reticulon-4-interacting protein 1 homolog, mitochondrial"/>
    <property type="match status" value="1"/>
</dbReference>
<dbReference type="Gene3D" id="3.40.50.720">
    <property type="entry name" value="NAD(P)-binding Rossmann-like Domain"/>
    <property type="match status" value="1"/>
</dbReference>
<evidence type="ECO:0000256" key="5">
    <source>
        <dbReference type="ARBA" id="ARBA00023128"/>
    </source>
</evidence>
<dbReference type="PANTHER" id="PTHR11695:SF294">
    <property type="entry name" value="RETICULON-4-INTERACTING PROTEIN 1, MITOCHONDRIAL"/>
    <property type="match status" value="1"/>
</dbReference>
<dbReference type="CDD" id="cd05289">
    <property type="entry name" value="MDR_like_2"/>
    <property type="match status" value="1"/>
</dbReference>
<keyword evidence="3" id="KW-0809">Transit peptide</keyword>
<reference evidence="7" key="2">
    <citation type="submission" date="2024-08" db="UniProtKB">
        <authorList>
            <consortium name="EnsemblMetazoa"/>
        </authorList>
    </citation>
    <scope>IDENTIFICATION</scope>
</reference>
<dbReference type="Pfam" id="PF13602">
    <property type="entry name" value="ADH_zinc_N_2"/>
    <property type="match status" value="1"/>
</dbReference>
<dbReference type="PANTHER" id="PTHR11695">
    <property type="entry name" value="ALCOHOL DEHYDROGENASE RELATED"/>
    <property type="match status" value="1"/>
</dbReference>
<dbReference type="InterPro" id="IPR050700">
    <property type="entry name" value="YIM1/Zinc_Alcohol_DH_Fams"/>
</dbReference>
<keyword evidence="5" id="KW-0496">Mitochondrion</keyword>
<organism evidence="7 8">
    <name type="scientific">Dendroctonus ponderosae</name>
    <name type="common">Mountain pine beetle</name>
    <dbReference type="NCBI Taxonomy" id="77166"/>
    <lineage>
        <taxon>Eukaryota</taxon>
        <taxon>Metazoa</taxon>
        <taxon>Ecdysozoa</taxon>
        <taxon>Arthropoda</taxon>
        <taxon>Hexapoda</taxon>
        <taxon>Insecta</taxon>
        <taxon>Pterygota</taxon>
        <taxon>Neoptera</taxon>
        <taxon>Endopterygota</taxon>
        <taxon>Coleoptera</taxon>
        <taxon>Polyphaga</taxon>
        <taxon>Cucujiformia</taxon>
        <taxon>Curculionidae</taxon>
        <taxon>Scolytinae</taxon>
        <taxon>Dendroctonus</taxon>
    </lineage>
</organism>
<dbReference type="Proteomes" id="UP000019118">
    <property type="component" value="Unassembled WGS sequence"/>
</dbReference>
<dbReference type="InterPro" id="IPR036291">
    <property type="entry name" value="NAD(P)-bd_dom_sf"/>
</dbReference>
<evidence type="ECO:0000256" key="3">
    <source>
        <dbReference type="ARBA" id="ARBA00022946"/>
    </source>
</evidence>
<evidence type="ECO:0000256" key="2">
    <source>
        <dbReference type="ARBA" id="ARBA00010371"/>
    </source>
</evidence>
<dbReference type="GO" id="GO:0008270">
    <property type="term" value="F:zinc ion binding"/>
    <property type="evidence" value="ECO:0007669"/>
    <property type="project" value="InterPro"/>
</dbReference>
<evidence type="ECO:0000259" key="6">
    <source>
        <dbReference type="SMART" id="SM00829"/>
    </source>
</evidence>
<sequence>MKAAYINRYGKIDDVQLDEQPKPSISKDSVLVKVHAVSINPLDLRVLEGNDFAGVVAQVGSNVTQFKVGDEVYAKTDLNGAFAEYTIVQQSSLALKPQNISMEHAASLPLVSLTAWQALVEIAKLRSGQKVLIHAGSGGVGSIAIQLAKHLGATVATTTSGKNTRWVRELGADIIIDYKTIDFEQELKDYDVVLDTQGGKTLEKSLNVVKRGGRIISISGPPDRAFAEAIKANWLLKFIIPLLSWSIRNKAKKRDITYSFLFMQPNGYQLSQIAELVEAGKIKPIVDKEYPFSQMNEALQYVNTGRTKGCLFFNIGVIGFNQMKELMVLQALLQLVLTKCLDS</sequence>
<dbReference type="PROSITE" id="PS01162">
    <property type="entry name" value="QOR_ZETA_CRYSTAL"/>
    <property type="match status" value="1"/>
</dbReference>
<dbReference type="GO" id="GO:0005739">
    <property type="term" value="C:mitochondrion"/>
    <property type="evidence" value="ECO:0007669"/>
    <property type="project" value="UniProtKB-SubCell"/>
</dbReference>
<feature type="domain" description="Enoyl reductase (ER)" evidence="6">
    <location>
        <begin position="10"/>
        <end position="313"/>
    </location>
</feature>
<dbReference type="SUPFAM" id="SSF51735">
    <property type="entry name" value="NAD(P)-binding Rossmann-fold domains"/>
    <property type="match status" value="1"/>
</dbReference>
<dbReference type="Pfam" id="PF08240">
    <property type="entry name" value="ADH_N"/>
    <property type="match status" value="1"/>
</dbReference>
<dbReference type="SMART" id="SM00829">
    <property type="entry name" value="PKS_ER"/>
    <property type="match status" value="1"/>
</dbReference>
<keyword evidence="4" id="KW-0560">Oxidoreductase</keyword>
<dbReference type="EnsemblMetazoa" id="XM_019916603.1">
    <property type="protein sequence ID" value="XP_019772162.1"/>
    <property type="gene ID" value="LOC109545761"/>
</dbReference>
<protein>
    <recommendedName>
        <fullName evidence="6">Enoyl reductase (ER) domain-containing protein</fullName>
    </recommendedName>
</protein>
<evidence type="ECO:0000256" key="4">
    <source>
        <dbReference type="ARBA" id="ARBA00023002"/>
    </source>
</evidence>
<comment type="similarity">
    <text evidence="2">Belongs to the zinc-containing alcohol dehydrogenase family. Quinone oxidoreductase subfamily.</text>
</comment>
<dbReference type="GO" id="GO:0016491">
    <property type="term" value="F:oxidoreductase activity"/>
    <property type="evidence" value="ECO:0007669"/>
    <property type="project" value="UniProtKB-KW"/>
</dbReference>
<reference evidence="8" key="1">
    <citation type="journal article" date="2013" name="Genome Biol.">
        <title>Draft genome of the mountain pine beetle, Dendroctonus ponderosae Hopkins, a major forest pest.</title>
        <authorList>
            <person name="Keeling C.I."/>
            <person name="Yuen M.M."/>
            <person name="Liao N.Y."/>
            <person name="Docking T.R."/>
            <person name="Chan S.K."/>
            <person name="Taylor G.A."/>
            <person name="Palmquist D.L."/>
            <person name="Jackman S.D."/>
            <person name="Nguyen A."/>
            <person name="Li M."/>
            <person name="Henderson H."/>
            <person name="Janes J.K."/>
            <person name="Zhao Y."/>
            <person name="Pandoh P."/>
            <person name="Moore R."/>
            <person name="Sperling F.A."/>
            <person name="Huber D.P."/>
            <person name="Birol I."/>
            <person name="Jones S.J."/>
            <person name="Bohlmann J."/>
        </authorList>
    </citation>
    <scope>NUCLEOTIDE SEQUENCE</scope>
</reference>
<evidence type="ECO:0000313" key="7">
    <source>
        <dbReference type="EnsemblMetazoa" id="XP_019772162.1"/>
    </source>
</evidence>
<comment type="subcellular location">
    <subcellularLocation>
        <location evidence="1">Mitochondrion</location>
    </subcellularLocation>
</comment>
<evidence type="ECO:0000313" key="8">
    <source>
        <dbReference type="Proteomes" id="UP000019118"/>
    </source>
</evidence>
<dbReference type="SUPFAM" id="SSF50129">
    <property type="entry name" value="GroES-like"/>
    <property type="match status" value="1"/>
</dbReference>
<dbReference type="InterPro" id="IPR002364">
    <property type="entry name" value="Quin_OxRdtase/zeta-crystal_CS"/>
</dbReference>
<dbReference type="Gene3D" id="3.90.180.10">
    <property type="entry name" value="Medium-chain alcohol dehydrogenases, catalytic domain"/>
    <property type="match status" value="1"/>
</dbReference>
<proteinExistence type="inferred from homology"/>
<dbReference type="InterPro" id="IPR011032">
    <property type="entry name" value="GroES-like_sf"/>
</dbReference>